<protein>
    <submittedName>
        <fullName evidence="2">Uncharacterized protein</fullName>
    </submittedName>
</protein>
<reference evidence="2" key="1">
    <citation type="journal article" date="2019" name="bioRxiv">
        <title>The Genome of the Zebra Mussel, Dreissena polymorpha: A Resource for Invasive Species Research.</title>
        <authorList>
            <person name="McCartney M.A."/>
            <person name="Auch B."/>
            <person name="Kono T."/>
            <person name="Mallez S."/>
            <person name="Zhang Y."/>
            <person name="Obille A."/>
            <person name="Becker A."/>
            <person name="Abrahante J.E."/>
            <person name="Garbe J."/>
            <person name="Badalamenti J.P."/>
            <person name="Herman A."/>
            <person name="Mangelson H."/>
            <person name="Liachko I."/>
            <person name="Sullivan S."/>
            <person name="Sone E.D."/>
            <person name="Koren S."/>
            <person name="Silverstein K.A.T."/>
            <person name="Beckman K.B."/>
            <person name="Gohl D.M."/>
        </authorList>
    </citation>
    <scope>NUCLEOTIDE SEQUENCE</scope>
    <source>
        <strain evidence="2">Duluth1</strain>
        <tissue evidence="2">Whole animal</tissue>
    </source>
</reference>
<gene>
    <name evidence="2" type="ORF">DPMN_120785</name>
</gene>
<name>A0A9D4GL61_DREPO</name>
<evidence type="ECO:0000313" key="2">
    <source>
        <dbReference type="EMBL" id="KAH3819055.1"/>
    </source>
</evidence>
<comment type="caution">
    <text evidence="2">The sequence shown here is derived from an EMBL/GenBank/DDBJ whole genome shotgun (WGS) entry which is preliminary data.</text>
</comment>
<sequence>MQMPSRRSVLGALMVILARNQDAERKLLCCPDGTTGKGERMRRLTVERRCPLLNSTLVSETPPLSKGNEPNKTKVH</sequence>
<reference evidence="2" key="2">
    <citation type="submission" date="2020-11" db="EMBL/GenBank/DDBJ databases">
        <authorList>
            <person name="McCartney M.A."/>
            <person name="Auch B."/>
            <person name="Kono T."/>
            <person name="Mallez S."/>
            <person name="Becker A."/>
            <person name="Gohl D.M."/>
            <person name="Silverstein K.A.T."/>
            <person name="Koren S."/>
            <person name="Bechman K.B."/>
            <person name="Herman A."/>
            <person name="Abrahante J.E."/>
            <person name="Garbe J."/>
        </authorList>
    </citation>
    <scope>NUCLEOTIDE SEQUENCE</scope>
    <source>
        <strain evidence="2">Duluth1</strain>
        <tissue evidence="2">Whole animal</tissue>
    </source>
</reference>
<accession>A0A9D4GL61</accession>
<proteinExistence type="predicted"/>
<evidence type="ECO:0000256" key="1">
    <source>
        <dbReference type="SAM" id="MobiDB-lite"/>
    </source>
</evidence>
<dbReference type="AlphaFoldDB" id="A0A9D4GL61"/>
<dbReference type="Proteomes" id="UP000828390">
    <property type="component" value="Unassembled WGS sequence"/>
</dbReference>
<evidence type="ECO:0000313" key="3">
    <source>
        <dbReference type="Proteomes" id="UP000828390"/>
    </source>
</evidence>
<feature type="region of interest" description="Disordered" evidence="1">
    <location>
        <begin position="57"/>
        <end position="76"/>
    </location>
</feature>
<keyword evidence="3" id="KW-1185">Reference proteome</keyword>
<organism evidence="2 3">
    <name type="scientific">Dreissena polymorpha</name>
    <name type="common">Zebra mussel</name>
    <name type="synonym">Mytilus polymorpha</name>
    <dbReference type="NCBI Taxonomy" id="45954"/>
    <lineage>
        <taxon>Eukaryota</taxon>
        <taxon>Metazoa</taxon>
        <taxon>Spiralia</taxon>
        <taxon>Lophotrochozoa</taxon>
        <taxon>Mollusca</taxon>
        <taxon>Bivalvia</taxon>
        <taxon>Autobranchia</taxon>
        <taxon>Heteroconchia</taxon>
        <taxon>Euheterodonta</taxon>
        <taxon>Imparidentia</taxon>
        <taxon>Neoheterodontei</taxon>
        <taxon>Myida</taxon>
        <taxon>Dreissenoidea</taxon>
        <taxon>Dreissenidae</taxon>
        <taxon>Dreissena</taxon>
    </lineage>
</organism>
<dbReference type="EMBL" id="JAIWYP010000005">
    <property type="protein sequence ID" value="KAH3819055.1"/>
    <property type="molecule type" value="Genomic_DNA"/>
</dbReference>